<sequence length="59" mass="6421">METKAKVEQWAVSRTLSRLAEEADIKQQNTSLSLSPPLALAPLPGKSFAWCLPLPTQAT</sequence>
<dbReference type="RefSeq" id="XP_020045881.1">
    <property type="nucleotide sequence ID" value="XM_020194672.1"/>
</dbReference>
<reference evidence="2" key="1">
    <citation type="submission" date="2016-05" db="EMBL/GenBank/DDBJ databases">
        <title>Comparative genomics of biotechnologically important yeasts.</title>
        <authorList>
            <consortium name="DOE Joint Genome Institute"/>
            <person name="Riley R."/>
            <person name="Haridas S."/>
            <person name="Wolfe K.H."/>
            <person name="Lopes M.R."/>
            <person name="Hittinger C.T."/>
            <person name="Goker M."/>
            <person name="Salamov A."/>
            <person name="Wisecaver J."/>
            <person name="Long T.M."/>
            <person name="Aerts A.L."/>
            <person name="Barry K."/>
            <person name="Choi C."/>
            <person name="Clum A."/>
            <person name="Coughlan A.Y."/>
            <person name="Deshpande S."/>
            <person name="Douglass A.P."/>
            <person name="Hanson S.J."/>
            <person name="Klenk H.-P."/>
            <person name="Labutti K."/>
            <person name="Lapidus A."/>
            <person name="Lindquist E."/>
            <person name="Lipzen A."/>
            <person name="Meier-Kolthoff J.P."/>
            <person name="Ohm R.A."/>
            <person name="Otillar R.P."/>
            <person name="Pangilinan J."/>
            <person name="Peng Y."/>
            <person name="Rokas A."/>
            <person name="Rosa C.A."/>
            <person name="Scheuner C."/>
            <person name="Sibirny A.A."/>
            <person name="Slot J.C."/>
            <person name="Stielow J.B."/>
            <person name="Sun H."/>
            <person name="Kurtzman C.P."/>
            <person name="Blackwell M."/>
            <person name="Grigoriev I.V."/>
            <person name="Jeffries T.W."/>
        </authorList>
    </citation>
    <scope>NUCLEOTIDE SEQUENCE [LARGE SCALE GENOMIC DNA]</scope>
    <source>
        <strain evidence="2">DSM 1968</strain>
    </source>
</reference>
<name>A0A1D2VCZ9_9ASCO</name>
<proteinExistence type="predicted"/>
<dbReference type="AlphaFoldDB" id="A0A1D2VCZ9"/>
<dbReference type="EMBL" id="KV454485">
    <property type="protein sequence ID" value="ODV59574.1"/>
    <property type="molecule type" value="Genomic_DNA"/>
</dbReference>
<evidence type="ECO:0000313" key="1">
    <source>
        <dbReference type="EMBL" id="ODV59574.1"/>
    </source>
</evidence>
<organism evidence="1 2">
    <name type="scientific">Ascoidea rubescens DSM 1968</name>
    <dbReference type="NCBI Taxonomy" id="1344418"/>
    <lineage>
        <taxon>Eukaryota</taxon>
        <taxon>Fungi</taxon>
        <taxon>Dikarya</taxon>
        <taxon>Ascomycota</taxon>
        <taxon>Saccharomycotina</taxon>
        <taxon>Saccharomycetes</taxon>
        <taxon>Ascoideaceae</taxon>
        <taxon>Ascoidea</taxon>
    </lineage>
</organism>
<accession>A0A1D2VCZ9</accession>
<evidence type="ECO:0000313" key="2">
    <source>
        <dbReference type="Proteomes" id="UP000095038"/>
    </source>
</evidence>
<dbReference type="GeneID" id="30968308"/>
<protein>
    <submittedName>
        <fullName evidence="1">Uncharacterized protein</fullName>
    </submittedName>
</protein>
<dbReference type="Proteomes" id="UP000095038">
    <property type="component" value="Unassembled WGS sequence"/>
</dbReference>
<dbReference type="InParanoid" id="A0A1D2VCZ9"/>
<gene>
    <name evidence="1" type="ORF">ASCRUDRAFT_81884</name>
</gene>
<keyword evidence="2" id="KW-1185">Reference proteome</keyword>